<dbReference type="Pfam" id="PF06724">
    <property type="entry name" value="DUF1206"/>
    <property type="match status" value="3"/>
</dbReference>
<protein>
    <submittedName>
        <fullName evidence="3">Zinc transporter ZupT</fullName>
    </submittedName>
</protein>
<feature type="transmembrane region" description="Helical" evidence="1">
    <location>
        <begin position="201"/>
        <end position="223"/>
    </location>
</feature>
<keyword evidence="1" id="KW-1133">Transmembrane helix</keyword>
<feature type="transmembrane region" description="Helical" evidence="1">
    <location>
        <begin position="76"/>
        <end position="93"/>
    </location>
</feature>
<feature type="domain" description="DUF1206" evidence="2">
    <location>
        <begin position="109"/>
        <end position="176"/>
    </location>
</feature>
<feature type="domain" description="DUF1206" evidence="2">
    <location>
        <begin position="203"/>
        <end position="271"/>
    </location>
</feature>
<name>A0A7X0NYZ2_9ACTN</name>
<keyword evidence="1" id="KW-0812">Transmembrane</keyword>
<comment type="caution">
    <text evidence="3">The sequence shown here is derived from an EMBL/GenBank/DDBJ whole genome shotgun (WGS) entry which is preliminary data.</text>
</comment>
<keyword evidence="1" id="KW-0472">Membrane</keyword>
<sequence length="273" mass="28393">MNTAQQAGNEAKAATRRATRSRPMAVLTRVGLACRGVLYALIGVVALQVGLGQGSGGEADKAGAISTLARLPFSEVLLWIMVAGFVALALWQASEAVFGGGKALERAEAAGRVLVYGLVVYTLWSVITSGKAGSDDQKSQDVTGKLLGLPAGQWIVGAIGLGLVALGVYWVHRGATKGFREELDQGRMSPRARTVMDRLGVGGYAARGAIAGMAGIFVTYAAITHDADKAGGIDATLRQFAQTPAGPSLLVVVALGVLLFAGYCFGESRWRRT</sequence>
<dbReference type="EMBL" id="JACHMI010000001">
    <property type="protein sequence ID" value="MBB6552219.1"/>
    <property type="molecule type" value="Genomic_DNA"/>
</dbReference>
<dbReference type="InterPro" id="IPR009597">
    <property type="entry name" value="DUF1206"/>
</dbReference>
<dbReference type="AlphaFoldDB" id="A0A7X0NYZ2"/>
<proteinExistence type="predicted"/>
<evidence type="ECO:0000259" key="2">
    <source>
        <dbReference type="Pfam" id="PF06724"/>
    </source>
</evidence>
<evidence type="ECO:0000313" key="4">
    <source>
        <dbReference type="Proteomes" id="UP000565579"/>
    </source>
</evidence>
<feature type="transmembrane region" description="Helical" evidence="1">
    <location>
        <begin position="26"/>
        <end position="47"/>
    </location>
</feature>
<keyword evidence="4" id="KW-1185">Reference proteome</keyword>
<dbReference type="RefSeq" id="WP_312903924.1">
    <property type="nucleotide sequence ID" value="NZ_BAAAXY010000117.1"/>
</dbReference>
<organism evidence="3 4">
    <name type="scientific">Nonomuraea rubra</name>
    <dbReference type="NCBI Taxonomy" id="46180"/>
    <lineage>
        <taxon>Bacteria</taxon>
        <taxon>Bacillati</taxon>
        <taxon>Actinomycetota</taxon>
        <taxon>Actinomycetes</taxon>
        <taxon>Streptosporangiales</taxon>
        <taxon>Streptosporangiaceae</taxon>
        <taxon>Nonomuraea</taxon>
    </lineage>
</organism>
<accession>A0A7X0NYZ2</accession>
<feature type="domain" description="DUF1206" evidence="2">
    <location>
        <begin position="30"/>
        <end position="98"/>
    </location>
</feature>
<feature type="transmembrane region" description="Helical" evidence="1">
    <location>
        <begin position="152"/>
        <end position="171"/>
    </location>
</feature>
<feature type="transmembrane region" description="Helical" evidence="1">
    <location>
        <begin position="243"/>
        <end position="265"/>
    </location>
</feature>
<dbReference type="Proteomes" id="UP000565579">
    <property type="component" value="Unassembled WGS sequence"/>
</dbReference>
<evidence type="ECO:0000256" key="1">
    <source>
        <dbReference type="SAM" id="Phobius"/>
    </source>
</evidence>
<evidence type="ECO:0000313" key="3">
    <source>
        <dbReference type="EMBL" id="MBB6552219.1"/>
    </source>
</evidence>
<reference evidence="3 4" key="1">
    <citation type="submission" date="2020-08" db="EMBL/GenBank/DDBJ databases">
        <title>Sequencing the genomes of 1000 actinobacteria strains.</title>
        <authorList>
            <person name="Klenk H.-P."/>
        </authorList>
    </citation>
    <scope>NUCLEOTIDE SEQUENCE [LARGE SCALE GENOMIC DNA]</scope>
    <source>
        <strain evidence="3 4">DSM 43768</strain>
    </source>
</reference>
<feature type="transmembrane region" description="Helical" evidence="1">
    <location>
        <begin position="113"/>
        <end position="132"/>
    </location>
</feature>
<gene>
    <name evidence="3" type="ORF">HD593_007014</name>
</gene>